<feature type="compositionally biased region" description="Basic and acidic residues" evidence="1">
    <location>
        <begin position="263"/>
        <end position="273"/>
    </location>
</feature>
<accession>A0A6G1FT13</accession>
<feature type="compositionally biased region" description="Basic and acidic residues" evidence="1">
    <location>
        <begin position="17"/>
        <end position="35"/>
    </location>
</feature>
<dbReference type="AlphaFoldDB" id="A0A6G1FT13"/>
<protein>
    <recommendedName>
        <fullName evidence="5">Myb-like domain-containing protein</fullName>
    </recommendedName>
</protein>
<feature type="compositionally biased region" description="Basic residues" evidence="1">
    <location>
        <begin position="118"/>
        <end position="130"/>
    </location>
</feature>
<feature type="compositionally biased region" description="Polar residues" evidence="1">
    <location>
        <begin position="52"/>
        <end position="64"/>
    </location>
</feature>
<reference evidence="4" key="3">
    <citation type="submission" date="2025-04" db="UniProtKB">
        <authorList>
            <consortium name="RefSeq"/>
        </authorList>
    </citation>
    <scope>IDENTIFICATION</scope>
    <source>
        <strain evidence="4">CBS 781.70</strain>
    </source>
</reference>
<feature type="region of interest" description="Disordered" evidence="1">
    <location>
        <begin position="1"/>
        <end position="178"/>
    </location>
</feature>
<feature type="compositionally biased region" description="Basic and acidic residues" evidence="1">
    <location>
        <begin position="161"/>
        <end position="174"/>
    </location>
</feature>
<dbReference type="OrthoDB" id="3562657at2759"/>
<dbReference type="EMBL" id="ML975178">
    <property type="protein sequence ID" value="KAF1808819.1"/>
    <property type="molecule type" value="Genomic_DNA"/>
</dbReference>
<evidence type="ECO:0000313" key="3">
    <source>
        <dbReference type="Proteomes" id="UP000504638"/>
    </source>
</evidence>
<evidence type="ECO:0000313" key="4">
    <source>
        <dbReference type="RefSeq" id="XP_033530450.1"/>
    </source>
</evidence>
<reference evidence="2 4" key="1">
    <citation type="submission" date="2020-01" db="EMBL/GenBank/DDBJ databases">
        <authorList>
            <consortium name="DOE Joint Genome Institute"/>
            <person name="Haridas S."/>
            <person name="Albert R."/>
            <person name="Binder M."/>
            <person name="Bloem J."/>
            <person name="Labutti K."/>
            <person name="Salamov A."/>
            <person name="Andreopoulos B."/>
            <person name="Baker S.E."/>
            <person name="Barry K."/>
            <person name="Bills G."/>
            <person name="Bluhm B.H."/>
            <person name="Cannon C."/>
            <person name="Castanera R."/>
            <person name="Culley D.E."/>
            <person name="Daum C."/>
            <person name="Ezra D."/>
            <person name="Gonzalez J.B."/>
            <person name="Henrissat B."/>
            <person name="Kuo A."/>
            <person name="Liang C."/>
            <person name="Lipzen A."/>
            <person name="Lutzoni F."/>
            <person name="Magnuson J."/>
            <person name="Mondo S."/>
            <person name="Nolan M."/>
            <person name="Ohm R."/>
            <person name="Pangilinan J."/>
            <person name="Park H.-J."/>
            <person name="Ramirez L."/>
            <person name="Alfaro M."/>
            <person name="Sun H."/>
            <person name="Tritt A."/>
            <person name="Yoshinaga Y."/>
            <person name="Zwiers L.-H."/>
            <person name="Turgeon B.G."/>
            <person name="Goodwin S.B."/>
            <person name="Spatafora J.W."/>
            <person name="Crous P.W."/>
            <person name="Grigoriev I.V."/>
        </authorList>
    </citation>
    <scope>NUCLEOTIDE SEQUENCE</scope>
    <source>
        <strain evidence="2 4">CBS 781.70</strain>
    </source>
</reference>
<organism evidence="2">
    <name type="scientific">Eremomyces bilateralis CBS 781.70</name>
    <dbReference type="NCBI Taxonomy" id="1392243"/>
    <lineage>
        <taxon>Eukaryota</taxon>
        <taxon>Fungi</taxon>
        <taxon>Dikarya</taxon>
        <taxon>Ascomycota</taxon>
        <taxon>Pezizomycotina</taxon>
        <taxon>Dothideomycetes</taxon>
        <taxon>Dothideomycetes incertae sedis</taxon>
        <taxon>Eremomycetales</taxon>
        <taxon>Eremomycetaceae</taxon>
        <taxon>Eremomyces</taxon>
    </lineage>
</organism>
<proteinExistence type="predicted"/>
<evidence type="ECO:0008006" key="5">
    <source>
        <dbReference type="Google" id="ProtNLM"/>
    </source>
</evidence>
<evidence type="ECO:0000256" key="1">
    <source>
        <dbReference type="SAM" id="MobiDB-lite"/>
    </source>
</evidence>
<evidence type="ECO:0000313" key="2">
    <source>
        <dbReference type="EMBL" id="KAF1808819.1"/>
    </source>
</evidence>
<feature type="compositionally biased region" description="Basic and acidic residues" evidence="1">
    <location>
        <begin position="73"/>
        <end position="87"/>
    </location>
</feature>
<gene>
    <name evidence="2 4" type="ORF">P152DRAFT_204751</name>
</gene>
<dbReference type="GeneID" id="54414934"/>
<sequence length="372" mass="41586">MPLGIVRQYPDPGLDCSGRRENPRMFHRVGRERPGSVDAEASPQEGDEREAANTSTIPRPTSSPHAIRAYKRCATDDPIHEHSRLGDTADYSRGCDTDEEHAVDDDHGTRSPRPSLGRQHRGKIQRRHRPFQSDAARNTRTHARDQPIPRFLSSPHPDSSAPRRDDSGPQDSDKSAPFAMARSTVVDISLRPTPGDTFLAATMKVDGDMQAISCGTLLKLIENILGNTAKIHDMTLKPLTAGQWLLTGFLRSRYINAGVTTRHEFTPNPRRDTTAATTIPMANPVDSEDDSSVGRSDSSISDDDVSNEKYIDQGMDGETRRRWAPLEEQRLLAYRADGKPWPWIFRKFPNRTPGAVRVRLHMLQRSQEGKSE</sequence>
<dbReference type="RefSeq" id="XP_033530450.1">
    <property type="nucleotide sequence ID" value="XM_033674364.1"/>
</dbReference>
<reference evidence="4" key="2">
    <citation type="submission" date="2020-04" db="EMBL/GenBank/DDBJ databases">
        <authorList>
            <consortium name="NCBI Genome Project"/>
        </authorList>
    </citation>
    <scope>NUCLEOTIDE SEQUENCE</scope>
    <source>
        <strain evidence="4">CBS 781.70</strain>
    </source>
</reference>
<keyword evidence="3" id="KW-1185">Reference proteome</keyword>
<feature type="region of interest" description="Disordered" evidence="1">
    <location>
        <begin position="263"/>
        <end position="313"/>
    </location>
</feature>
<name>A0A6G1FT13_9PEZI</name>
<dbReference type="Proteomes" id="UP000504638">
    <property type="component" value="Unplaced"/>
</dbReference>